<evidence type="ECO:0000313" key="1">
    <source>
        <dbReference type="EMBL" id="CAG8623348.1"/>
    </source>
</evidence>
<keyword evidence="2" id="KW-1185">Reference proteome</keyword>
<organism evidence="1 2">
    <name type="scientific">Paraglomus occultum</name>
    <dbReference type="NCBI Taxonomy" id="144539"/>
    <lineage>
        <taxon>Eukaryota</taxon>
        <taxon>Fungi</taxon>
        <taxon>Fungi incertae sedis</taxon>
        <taxon>Mucoromycota</taxon>
        <taxon>Glomeromycotina</taxon>
        <taxon>Glomeromycetes</taxon>
        <taxon>Paraglomerales</taxon>
        <taxon>Paraglomeraceae</taxon>
        <taxon>Paraglomus</taxon>
    </lineage>
</organism>
<name>A0A9N9D562_9GLOM</name>
<dbReference type="Proteomes" id="UP000789572">
    <property type="component" value="Unassembled WGS sequence"/>
</dbReference>
<comment type="caution">
    <text evidence="1">The sequence shown here is derived from an EMBL/GenBank/DDBJ whole genome shotgun (WGS) entry which is preliminary data.</text>
</comment>
<protein>
    <submittedName>
        <fullName evidence="1">9615_t:CDS:1</fullName>
    </submittedName>
</protein>
<accession>A0A9N9D562</accession>
<evidence type="ECO:0000313" key="2">
    <source>
        <dbReference type="Proteomes" id="UP000789572"/>
    </source>
</evidence>
<sequence>ANSFSPDAITCAGEVGIILAHRGDLIKKMRECQSRRSRSMEIVKRV</sequence>
<dbReference type="AlphaFoldDB" id="A0A9N9D562"/>
<reference evidence="1" key="1">
    <citation type="submission" date="2021-06" db="EMBL/GenBank/DDBJ databases">
        <authorList>
            <person name="Kallberg Y."/>
            <person name="Tangrot J."/>
            <person name="Rosling A."/>
        </authorList>
    </citation>
    <scope>NUCLEOTIDE SEQUENCE</scope>
    <source>
        <strain evidence="1">IA702</strain>
    </source>
</reference>
<dbReference type="EMBL" id="CAJVPJ010002521">
    <property type="protein sequence ID" value="CAG8623348.1"/>
    <property type="molecule type" value="Genomic_DNA"/>
</dbReference>
<feature type="non-terminal residue" evidence="1">
    <location>
        <position position="1"/>
    </location>
</feature>
<proteinExistence type="predicted"/>
<gene>
    <name evidence="1" type="ORF">POCULU_LOCUS8531</name>
</gene>